<organism evidence="2 3">
    <name type="scientific">Terrimonas ginsenosidimutans</name>
    <dbReference type="NCBI Taxonomy" id="2908004"/>
    <lineage>
        <taxon>Bacteria</taxon>
        <taxon>Pseudomonadati</taxon>
        <taxon>Bacteroidota</taxon>
        <taxon>Chitinophagia</taxon>
        <taxon>Chitinophagales</taxon>
        <taxon>Chitinophagaceae</taxon>
        <taxon>Terrimonas</taxon>
    </lineage>
</organism>
<dbReference type="RefSeq" id="WP_237871770.1">
    <property type="nucleotide sequence ID" value="NZ_JAKLTR010000006.1"/>
</dbReference>
<feature type="chain" id="PRO_5046310791" evidence="1">
    <location>
        <begin position="20"/>
        <end position="403"/>
    </location>
</feature>
<evidence type="ECO:0000256" key="1">
    <source>
        <dbReference type="SAM" id="SignalP"/>
    </source>
</evidence>
<comment type="caution">
    <text evidence="2">The sequence shown here is derived from an EMBL/GenBank/DDBJ whole genome shotgun (WGS) entry which is preliminary data.</text>
</comment>
<protein>
    <submittedName>
        <fullName evidence="2">Uncharacterized protein</fullName>
    </submittedName>
</protein>
<dbReference type="Proteomes" id="UP001165367">
    <property type="component" value="Unassembled WGS sequence"/>
</dbReference>
<reference evidence="2" key="1">
    <citation type="submission" date="2022-01" db="EMBL/GenBank/DDBJ databases">
        <authorList>
            <person name="Jo J.-H."/>
            <person name="Im W.-T."/>
        </authorList>
    </citation>
    <scope>NUCLEOTIDE SEQUENCE</scope>
    <source>
        <strain evidence="2">NA20</strain>
    </source>
</reference>
<evidence type="ECO:0000313" key="3">
    <source>
        <dbReference type="Proteomes" id="UP001165367"/>
    </source>
</evidence>
<gene>
    <name evidence="2" type="ORF">LZZ85_11490</name>
</gene>
<name>A0ABS9KRJ1_9BACT</name>
<dbReference type="EMBL" id="JAKLTR010000006">
    <property type="protein sequence ID" value="MCG2614912.1"/>
    <property type="molecule type" value="Genomic_DNA"/>
</dbReference>
<sequence length="403" mass="43181">MKKVLLLFTMSFACAASFAQIGDTAQLNKYLRDTIRDRRPEKVSAADLQKAFFGISNILGKKGELKSVNLPMTFNDGVVELPQASRLNDGYVSAPDYDRFDSAAKNWKDTTGGFMTNRKPLLVKNLYTADQFYITMHNGGSPVVTGMVAQYLQSVAFGGRGAAARYAAGTATGLENVFLGEYSGNAITTARLNAYGGKASAYLLTTGERNAEWGAHRLSVTTGSDWSSLGFGVSGFTPFTGSRIINIGSGVMPDATDASDQLNVGYNNDYRWMKGKNKRLGVMMPYSQDPQEALHVAGKIKADTIPSLTSADSLLVPINGVIHRIHKNALGISGGGGATTGGTEVFTAVSGQTTFTTVGTLPSNDYKVTVFRNGVDIDFSRSINSITITASEAGDKIKIKWYN</sequence>
<feature type="signal peptide" evidence="1">
    <location>
        <begin position="1"/>
        <end position="19"/>
    </location>
</feature>
<keyword evidence="3" id="KW-1185">Reference proteome</keyword>
<accession>A0ABS9KRJ1</accession>
<keyword evidence="1" id="KW-0732">Signal</keyword>
<proteinExistence type="predicted"/>
<evidence type="ECO:0000313" key="2">
    <source>
        <dbReference type="EMBL" id="MCG2614912.1"/>
    </source>
</evidence>